<keyword evidence="1" id="KW-0547">Nucleotide-binding</keyword>
<dbReference type="FunFam" id="3.40.50.300:FF:000326">
    <property type="entry name" value="P-loop containing nucleoside triphosphate hydrolase"/>
    <property type="match status" value="1"/>
</dbReference>
<dbReference type="GO" id="GO:0004386">
    <property type="term" value="F:helicase activity"/>
    <property type="evidence" value="ECO:0007669"/>
    <property type="project" value="UniProtKB-KW"/>
</dbReference>
<keyword evidence="4" id="KW-0067">ATP-binding</keyword>
<evidence type="ECO:0000259" key="6">
    <source>
        <dbReference type="Pfam" id="PF13086"/>
    </source>
</evidence>
<keyword evidence="2" id="KW-0378">Hydrolase</keyword>
<dbReference type="PANTHER" id="PTHR10887">
    <property type="entry name" value="DNA2/NAM7 HELICASE FAMILY"/>
    <property type="match status" value="1"/>
</dbReference>
<dbReference type="GO" id="GO:0005524">
    <property type="term" value="F:ATP binding"/>
    <property type="evidence" value="ECO:0007669"/>
    <property type="project" value="UniProtKB-KW"/>
</dbReference>
<feature type="domain" description="DNA2/NAM7 helicase helicase" evidence="6">
    <location>
        <begin position="407"/>
        <end position="681"/>
    </location>
</feature>
<dbReference type="AlphaFoldDB" id="A0A7S0D3P4"/>
<feature type="domain" description="DNA2/NAM7 helicase-like C-terminal" evidence="7">
    <location>
        <begin position="690"/>
        <end position="927"/>
    </location>
</feature>
<dbReference type="SUPFAM" id="SSF52540">
    <property type="entry name" value="P-loop containing nucleoside triphosphate hydrolases"/>
    <property type="match status" value="1"/>
</dbReference>
<dbReference type="CDD" id="cd18808">
    <property type="entry name" value="SF1_C_Upf1"/>
    <property type="match status" value="1"/>
</dbReference>
<feature type="region of interest" description="Disordered" evidence="5">
    <location>
        <begin position="577"/>
        <end position="599"/>
    </location>
</feature>
<keyword evidence="3" id="KW-0347">Helicase</keyword>
<evidence type="ECO:0000256" key="1">
    <source>
        <dbReference type="ARBA" id="ARBA00022741"/>
    </source>
</evidence>
<evidence type="ECO:0000256" key="5">
    <source>
        <dbReference type="SAM" id="MobiDB-lite"/>
    </source>
</evidence>
<feature type="domain" description="DNA2/NAM7 helicase helicase" evidence="6">
    <location>
        <begin position="247"/>
        <end position="310"/>
    </location>
</feature>
<dbReference type="PANTHER" id="PTHR10887:SF525">
    <property type="entry name" value="P-LOOP CONTAINING NUCLEOSIDE TRIPHOSPHATE HYDROLASES SUPERFAMILY PROTEIN"/>
    <property type="match status" value="1"/>
</dbReference>
<accession>A0A7S0D3P4</accession>
<dbReference type="Pfam" id="PF13087">
    <property type="entry name" value="AAA_12"/>
    <property type="match status" value="1"/>
</dbReference>
<dbReference type="InterPro" id="IPR041679">
    <property type="entry name" value="DNA2/NAM7-like_C"/>
</dbReference>
<dbReference type="InterPro" id="IPR047187">
    <property type="entry name" value="SF1_C_Upf1"/>
</dbReference>
<dbReference type="CDD" id="cd18042">
    <property type="entry name" value="DEXXQc_SETX"/>
    <property type="match status" value="1"/>
</dbReference>
<reference evidence="8" key="1">
    <citation type="submission" date="2021-01" db="EMBL/GenBank/DDBJ databases">
        <authorList>
            <person name="Corre E."/>
            <person name="Pelletier E."/>
            <person name="Niang G."/>
            <person name="Scheremetjew M."/>
            <person name="Finn R."/>
            <person name="Kale V."/>
            <person name="Holt S."/>
            <person name="Cochrane G."/>
            <person name="Meng A."/>
            <person name="Brown T."/>
            <person name="Cohen L."/>
        </authorList>
    </citation>
    <scope>NUCLEOTIDE SEQUENCE</scope>
    <source>
        <strain evidence="8">CCAC1681</strain>
    </source>
</reference>
<evidence type="ECO:0000256" key="2">
    <source>
        <dbReference type="ARBA" id="ARBA00022801"/>
    </source>
</evidence>
<gene>
    <name evidence="8" type="ORF">MSP1401_LOCUS6231</name>
</gene>
<evidence type="ECO:0000256" key="3">
    <source>
        <dbReference type="ARBA" id="ARBA00022806"/>
    </source>
</evidence>
<organism evidence="8">
    <name type="scientific">Micromonas pusilla</name>
    <name type="common">Picoplanktonic green alga</name>
    <name type="synonym">Chromulina pusilla</name>
    <dbReference type="NCBI Taxonomy" id="38833"/>
    <lineage>
        <taxon>Eukaryota</taxon>
        <taxon>Viridiplantae</taxon>
        <taxon>Chlorophyta</taxon>
        <taxon>Mamiellophyceae</taxon>
        <taxon>Mamiellales</taxon>
        <taxon>Mamiellaceae</taxon>
        <taxon>Micromonas</taxon>
    </lineage>
</organism>
<dbReference type="InterPro" id="IPR045055">
    <property type="entry name" value="DNA2/NAM7-like"/>
</dbReference>
<protein>
    <recommendedName>
        <fullName evidence="9">tRNA-splicing endonuclease positive effector</fullName>
    </recommendedName>
</protein>
<evidence type="ECO:0000256" key="4">
    <source>
        <dbReference type="ARBA" id="ARBA00022840"/>
    </source>
</evidence>
<proteinExistence type="predicted"/>
<dbReference type="InterPro" id="IPR027417">
    <property type="entry name" value="P-loop_NTPase"/>
</dbReference>
<dbReference type="GO" id="GO:0005694">
    <property type="term" value="C:chromosome"/>
    <property type="evidence" value="ECO:0007669"/>
    <property type="project" value="UniProtKB-ARBA"/>
</dbReference>
<dbReference type="Pfam" id="PF13086">
    <property type="entry name" value="AAA_11"/>
    <property type="match status" value="2"/>
</dbReference>
<evidence type="ECO:0000259" key="7">
    <source>
        <dbReference type="Pfam" id="PF13087"/>
    </source>
</evidence>
<evidence type="ECO:0008006" key="9">
    <source>
        <dbReference type="Google" id="ProtNLM"/>
    </source>
</evidence>
<dbReference type="InterPro" id="IPR041677">
    <property type="entry name" value="DNA2/NAM7_AAA_11"/>
</dbReference>
<sequence length="1035" mass="112491">MGSGGWRVATFVCENKKDVEVIKSLCPDHAVAVVALQSLARETDPWPRGKNGEENLPLACAGFVEKTLPKEGLVEFRFFVSPEADAAVDANAPGWKPWHEALRNRERDVLEAFEGVRREVRQPSRKNARVDFVDLTGDGVTPSSSSLSFSREPGEVALRAPEKAEGRVWFLAPAGKLSSASQSYEALHHVRRLYAPMRDAMLRPTATLRRVMSARSGDVGDESDAPPAFADEIAANPKLVAFLERQFNAPQLAAIKCAAAHTAAKAQNNRQNANAGDDDFPFTLVQGPPGTGKTHTVWGVLNVLHFVLYQRYFQHLHRAIDLGTARAAGDRAFVAHVEDAGEREWLEKGGDSFFSGGDEDATGRERAGTENVSFSESAFAGSLADRGAAVREMFSYLRRAAGVEKGLGYGVQKPKILVCAPSNAAVDNLLERVVKRAFTNGDGGVYRPSVIRVGAADALVSSEIVSAVTASRLVDAIVKMKPEEWDRAYRKQDAFQKEAAAYVKKLEQEHVAAAAAFSRHCASRKDGQGPDPLVAHEHVRVQDARVAEMLRVFNDRDKAVTEMARFAFCLSRLGPNKDETSDRSDGRSGGRSSDPRRRQRDVRLVRAALEASLVDDAEIVFSTLASSSRRVFRDVANGFDTVLIDEAAQANETATLIPFLHGARRCVLVGDPRQLPSTVLSSAAKASMFQRSLFERFTMLGARPILLSVQYRMHPAIRAWPSREFYDDRLTDADAVRDREARDEKPYQTGLRGFRGVSVGSRMNPHHEPSYARYMCPYVLFDVSNGSQSSNARSGSLSNPAEALFAACLHAVLAQKFVAGKGDRPPSCAVVTPYREQRACILKAFALLFGGDGAAGRLGVRVSTVDGFQGQEADVIIFSTVRGSKSGAGVGGARRGGSSSIGFLADVRRMNVALTRAKRALWIVGKCDVLRHGSEVWGRLVDDAERRDAVARDADSFTMFDSVVPRETQLSALRRLGGDVRVPAGALRRGADVTAGDRTRDAFATGWGRSVDASREGGASRAHAANDMYGDLDDA</sequence>
<feature type="region of interest" description="Disordered" evidence="5">
    <location>
        <begin position="1014"/>
        <end position="1035"/>
    </location>
</feature>
<feature type="region of interest" description="Disordered" evidence="5">
    <location>
        <begin position="348"/>
        <end position="368"/>
    </location>
</feature>
<name>A0A7S0D3P4_MICPS</name>
<evidence type="ECO:0000313" key="8">
    <source>
        <dbReference type="EMBL" id="CAD8440286.1"/>
    </source>
</evidence>
<dbReference type="EMBL" id="HBEN01007595">
    <property type="protein sequence ID" value="CAD8440286.1"/>
    <property type="molecule type" value="Transcribed_RNA"/>
</dbReference>
<dbReference type="GO" id="GO:0016787">
    <property type="term" value="F:hydrolase activity"/>
    <property type="evidence" value="ECO:0007669"/>
    <property type="project" value="UniProtKB-KW"/>
</dbReference>
<dbReference type="Gene3D" id="3.40.50.300">
    <property type="entry name" value="P-loop containing nucleotide triphosphate hydrolases"/>
    <property type="match status" value="2"/>
</dbReference>